<reference evidence="1" key="2">
    <citation type="submission" date="2022-06" db="UniProtKB">
        <authorList>
            <consortium name="EnsemblMetazoa"/>
        </authorList>
    </citation>
    <scope>IDENTIFICATION</scope>
</reference>
<dbReference type="EnsemblMetazoa" id="OVOC2988.1">
    <property type="protein sequence ID" value="OVOC2988.1"/>
    <property type="gene ID" value="WBGene00239797"/>
</dbReference>
<evidence type="ECO:0000313" key="2">
    <source>
        <dbReference type="Proteomes" id="UP000024404"/>
    </source>
</evidence>
<sequence length="93" mass="10829">MQCSFDIETESRWMQPGRENRRSTSDCYRGGSILMQHIVPAAQLAPNCRGTELPTWTRNMHARLLICMETRINFYEISTYSAKLTDMENILIK</sequence>
<dbReference type="EMBL" id="CMVM020000076">
    <property type="status" value="NOT_ANNOTATED_CDS"/>
    <property type="molecule type" value="Genomic_DNA"/>
</dbReference>
<reference evidence="2" key="1">
    <citation type="submission" date="2013-10" db="EMBL/GenBank/DDBJ databases">
        <title>Genome sequencing of Onchocerca volvulus.</title>
        <authorList>
            <person name="Cotton J."/>
            <person name="Tsai J."/>
            <person name="Stanley E."/>
            <person name="Tracey A."/>
            <person name="Holroyd N."/>
            <person name="Lustigman S."/>
            <person name="Berriman M."/>
        </authorList>
    </citation>
    <scope>NUCLEOTIDE SEQUENCE</scope>
</reference>
<keyword evidence="2" id="KW-1185">Reference proteome</keyword>
<evidence type="ECO:0000313" key="1">
    <source>
        <dbReference type="EnsemblMetazoa" id="OVOC2988.1"/>
    </source>
</evidence>
<name>A0A8R1XYL9_ONCVO</name>
<proteinExistence type="predicted"/>
<protein>
    <submittedName>
        <fullName evidence="1">Uncharacterized protein</fullName>
    </submittedName>
</protein>
<accession>A0A8R1XYL9</accession>
<dbReference type="Proteomes" id="UP000024404">
    <property type="component" value="Unassembled WGS sequence"/>
</dbReference>
<dbReference type="AlphaFoldDB" id="A0A8R1XYL9"/>
<organism evidence="1 2">
    <name type="scientific">Onchocerca volvulus</name>
    <dbReference type="NCBI Taxonomy" id="6282"/>
    <lineage>
        <taxon>Eukaryota</taxon>
        <taxon>Metazoa</taxon>
        <taxon>Ecdysozoa</taxon>
        <taxon>Nematoda</taxon>
        <taxon>Chromadorea</taxon>
        <taxon>Rhabditida</taxon>
        <taxon>Spirurina</taxon>
        <taxon>Spiruromorpha</taxon>
        <taxon>Filarioidea</taxon>
        <taxon>Onchocercidae</taxon>
        <taxon>Onchocerca</taxon>
    </lineage>
</organism>